<comment type="caution">
    <text evidence="2">The sequence shown here is derived from an EMBL/GenBank/DDBJ whole genome shotgun (WGS) entry which is preliminary data.</text>
</comment>
<protein>
    <recommendedName>
        <fullName evidence="1">DUF4426 domain-containing protein</fullName>
    </recommendedName>
</protein>
<reference evidence="3" key="1">
    <citation type="journal article" date="2019" name="Int. J. Syst. Evol. Microbiol.">
        <title>The Global Catalogue of Microorganisms (GCM) 10K type strain sequencing project: providing services to taxonomists for standard genome sequencing and annotation.</title>
        <authorList>
            <consortium name="The Broad Institute Genomics Platform"/>
            <consortium name="The Broad Institute Genome Sequencing Center for Infectious Disease"/>
            <person name="Wu L."/>
            <person name="Ma J."/>
        </authorList>
    </citation>
    <scope>NUCLEOTIDE SEQUENCE [LARGE SCALE GENOMIC DNA]</scope>
    <source>
        <strain evidence="3">JCM 18392</strain>
    </source>
</reference>
<gene>
    <name evidence="2" type="ORF">GCM10023332_10980</name>
</gene>
<dbReference type="InterPro" id="IPR025218">
    <property type="entry name" value="DUF4426"/>
</dbReference>
<feature type="domain" description="DUF4426" evidence="1">
    <location>
        <begin position="44"/>
        <end position="161"/>
    </location>
</feature>
<accession>A0ABP9DX35</accession>
<dbReference type="Pfam" id="PF14467">
    <property type="entry name" value="DUF4426"/>
    <property type="match status" value="1"/>
</dbReference>
<dbReference type="PROSITE" id="PS51257">
    <property type="entry name" value="PROKAR_LIPOPROTEIN"/>
    <property type="match status" value="1"/>
</dbReference>
<organism evidence="2 3">
    <name type="scientific">Luteimonas vadosa</name>
    <dbReference type="NCBI Taxonomy" id="1165507"/>
    <lineage>
        <taxon>Bacteria</taxon>
        <taxon>Pseudomonadati</taxon>
        <taxon>Pseudomonadota</taxon>
        <taxon>Gammaproteobacteria</taxon>
        <taxon>Lysobacterales</taxon>
        <taxon>Lysobacteraceae</taxon>
        <taxon>Luteimonas</taxon>
    </lineage>
</organism>
<keyword evidence="3" id="KW-1185">Reference proteome</keyword>
<evidence type="ECO:0000313" key="3">
    <source>
        <dbReference type="Proteomes" id="UP001501323"/>
    </source>
</evidence>
<dbReference type="RefSeq" id="WP_345294471.1">
    <property type="nucleotide sequence ID" value="NZ_BAABJY010000001.1"/>
</dbReference>
<dbReference type="Gene3D" id="2.60.40.3340">
    <property type="entry name" value="Domain of unknown function DUF4426"/>
    <property type="match status" value="1"/>
</dbReference>
<name>A0ABP9DX35_9GAMM</name>
<evidence type="ECO:0000259" key="1">
    <source>
        <dbReference type="Pfam" id="PF14467"/>
    </source>
</evidence>
<sequence>MRLKRQRLAIVLFTAAALTGCGSPSPQAEVARQQAAAPQEASVQFGDIIVRANAVATSGLSEPVARQYGVSREAGTVMLLVGVRRIADGDETSLPARVTARAVDLLGKRQAPEMREVRSGGFIDYVATVRVAAPETLRFDVDVATADGQRASLQFNRDFFP</sequence>
<evidence type="ECO:0000313" key="2">
    <source>
        <dbReference type="EMBL" id="GAA4860758.1"/>
    </source>
</evidence>
<dbReference type="EMBL" id="BAABJY010000001">
    <property type="protein sequence ID" value="GAA4860758.1"/>
    <property type="molecule type" value="Genomic_DNA"/>
</dbReference>
<dbReference type="Proteomes" id="UP001501323">
    <property type="component" value="Unassembled WGS sequence"/>
</dbReference>
<proteinExistence type="predicted"/>